<comment type="caution">
    <text evidence="1">The sequence shown here is derived from an EMBL/GenBank/DDBJ whole genome shotgun (WGS) entry which is preliminary data.</text>
</comment>
<proteinExistence type="predicted"/>
<name>A0ABT3V107_9ACTN</name>
<accession>A0ABT3V107</accession>
<dbReference type="EMBL" id="JAIFZO010000002">
    <property type="protein sequence ID" value="MCX4233513.1"/>
    <property type="molecule type" value="Genomic_DNA"/>
</dbReference>
<organism evidence="1 2">
    <name type="scientific">Streptomyces ortus</name>
    <dbReference type="NCBI Taxonomy" id="2867268"/>
    <lineage>
        <taxon>Bacteria</taxon>
        <taxon>Bacillati</taxon>
        <taxon>Actinomycetota</taxon>
        <taxon>Actinomycetes</taxon>
        <taxon>Kitasatosporales</taxon>
        <taxon>Streptomycetaceae</taxon>
        <taxon>Streptomyces</taxon>
    </lineage>
</organism>
<reference evidence="1" key="1">
    <citation type="journal article" date="2022" name="bioRxiv">
        <title>Discovery and biosynthetic assessment of Streptomyces ortus sp nov. isolated from a deep-sea sponge.</title>
        <authorList>
            <person name="Williams S.E."/>
        </authorList>
    </citation>
    <scope>NUCLEOTIDE SEQUENCE</scope>
    <source>
        <strain evidence="1">A15ISP2-DRY2</strain>
    </source>
</reference>
<dbReference type="RefSeq" id="WP_267026447.1">
    <property type="nucleotide sequence ID" value="NZ_JAIFZO010000002.1"/>
</dbReference>
<protein>
    <submittedName>
        <fullName evidence="1">Uncharacterized protein</fullName>
    </submittedName>
</protein>
<sequence length="72" mass="7932">MGLERLLRLDAKALNREVSMIDTESLLGDILSDWAEREEQKEPSGVVAEGVADRGNTVGLHQAALRRGEEDN</sequence>
<keyword evidence="2" id="KW-1185">Reference proteome</keyword>
<dbReference type="Proteomes" id="UP001165590">
    <property type="component" value="Unassembled WGS sequence"/>
</dbReference>
<evidence type="ECO:0000313" key="2">
    <source>
        <dbReference type="Proteomes" id="UP001165590"/>
    </source>
</evidence>
<evidence type="ECO:0000313" key="1">
    <source>
        <dbReference type="EMBL" id="MCX4233513.1"/>
    </source>
</evidence>
<gene>
    <name evidence="1" type="ORF">K3769_12110</name>
</gene>